<evidence type="ECO:0000313" key="2">
    <source>
        <dbReference type="EMBL" id="RXK82952.1"/>
    </source>
</evidence>
<feature type="transmembrane region" description="Helical" evidence="1">
    <location>
        <begin position="346"/>
        <end position="374"/>
    </location>
</feature>
<dbReference type="AlphaFoldDB" id="A0A4Q1D3F7"/>
<dbReference type="RefSeq" id="WP_129003782.1">
    <property type="nucleotide sequence ID" value="NZ_SDHZ01000002.1"/>
</dbReference>
<accession>A0A4Q1D3F7</accession>
<keyword evidence="1" id="KW-1133">Transmembrane helix</keyword>
<organism evidence="2 3">
    <name type="scientific">Filimonas effusa</name>
    <dbReference type="NCBI Taxonomy" id="2508721"/>
    <lineage>
        <taxon>Bacteria</taxon>
        <taxon>Pseudomonadati</taxon>
        <taxon>Bacteroidota</taxon>
        <taxon>Chitinophagia</taxon>
        <taxon>Chitinophagales</taxon>
        <taxon>Chitinophagaceae</taxon>
        <taxon>Filimonas</taxon>
    </lineage>
</organism>
<name>A0A4Q1D3F7_9BACT</name>
<dbReference type="Proteomes" id="UP000290545">
    <property type="component" value="Unassembled WGS sequence"/>
</dbReference>
<feature type="transmembrane region" description="Helical" evidence="1">
    <location>
        <begin position="27"/>
        <end position="50"/>
    </location>
</feature>
<feature type="transmembrane region" description="Helical" evidence="1">
    <location>
        <begin position="131"/>
        <end position="148"/>
    </location>
</feature>
<evidence type="ECO:0000313" key="3">
    <source>
        <dbReference type="Proteomes" id="UP000290545"/>
    </source>
</evidence>
<dbReference type="Pfam" id="PF03929">
    <property type="entry name" value="PepSY_TM"/>
    <property type="match status" value="1"/>
</dbReference>
<comment type="caution">
    <text evidence="2">The sequence shown here is derived from an EMBL/GenBank/DDBJ whole genome shotgun (WGS) entry which is preliminary data.</text>
</comment>
<gene>
    <name evidence="2" type="ORF">ESB13_12555</name>
</gene>
<evidence type="ECO:0000256" key="1">
    <source>
        <dbReference type="SAM" id="Phobius"/>
    </source>
</evidence>
<sequence length="394" mass="44888">MKVTSSVKPGRKKGAGWLSKLNSWLHLWLGLVSGIIVFVVCLSGSLFVFCDEIIDGINHRAIYVQEVKERQLSTEALLLAFKKQMPEHKPFYFVAYKDPKRSFKVASADKRQHFKFTWLDPYTGKVLKTNGAYYFFYTVAHIHAELLLHDTGSLIVEIATWIFLIELVTGLVLWWPKKWTNVFLDMCFKIKWKGKWKRVNYDLHNVLGFYSLIPTLLLTVTGLIIVNKPVNKVLHTSLGGKQEPYRELRKLAAAYSPGAAAAPLDTVIQRLFKLNSSVWQVRLTIPPKDSVTFYYAIAAAHIGLKSHDGQMLLIDKYSGKSLPIPAQLVKGERIESVNMNLHIGFWYGWIGKMITFVAGLIATSLPITGFLVWWGRTHKKKNKAGRPRQHLVVH</sequence>
<dbReference type="OrthoDB" id="111691at2"/>
<reference evidence="2 3" key="1">
    <citation type="submission" date="2019-01" db="EMBL/GenBank/DDBJ databases">
        <title>Filimonas sp. strain TTM-71.</title>
        <authorList>
            <person name="Chen W.-M."/>
        </authorList>
    </citation>
    <scope>NUCLEOTIDE SEQUENCE [LARGE SCALE GENOMIC DNA]</scope>
    <source>
        <strain evidence="2 3">TTM-71</strain>
    </source>
</reference>
<dbReference type="EMBL" id="SDHZ01000002">
    <property type="protein sequence ID" value="RXK82952.1"/>
    <property type="molecule type" value="Genomic_DNA"/>
</dbReference>
<dbReference type="PANTHER" id="PTHR34219">
    <property type="entry name" value="IRON-REGULATED INNER MEMBRANE PROTEIN-RELATED"/>
    <property type="match status" value="1"/>
</dbReference>
<keyword evidence="3" id="KW-1185">Reference proteome</keyword>
<keyword evidence="1" id="KW-0472">Membrane</keyword>
<feature type="transmembrane region" description="Helical" evidence="1">
    <location>
        <begin position="154"/>
        <end position="175"/>
    </location>
</feature>
<protein>
    <submittedName>
        <fullName evidence="2">PepSY domain-containing protein</fullName>
    </submittedName>
</protein>
<feature type="transmembrane region" description="Helical" evidence="1">
    <location>
        <begin position="207"/>
        <end position="226"/>
    </location>
</feature>
<dbReference type="InterPro" id="IPR005625">
    <property type="entry name" value="PepSY-ass_TM"/>
</dbReference>
<keyword evidence="1" id="KW-0812">Transmembrane</keyword>
<proteinExistence type="predicted"/>